<dbReference type="STRING" id="1077947.SAMN05216227_10705"/>
<feature type="compositionally biased region" description="Basic and acidic residues" evidence="1">
    <location>
        <begin position="64"/>
        <end position="83"/>
    </location>
</feature>
<feature type="region of interest" description="Disordered" evidence="1">
    <location>
        <begin position="64"/>
        <end position="88"/>
    </location>
</feature>
<dbReference type="EMBL" id="FOCO01000070">
    <property type="protein sequence ID" value="SEO24327.1"/>
    <property type="molecule type" value="Genomic_DNA"/>
</dbReference>
<dbReference type="InterPro" id="IPR024463">
    <property type="entry name" value="Transposase_TnpC_homeodom"/>
</dbReference>
<sequence>MAEKTLLIADLKPLVAKLEGQVAQHKRAMFGPKSEKLAPAQLQLALEDIETAIAETREEIAKVEDKIDNLDDPEKKVPREPRKPRALPENLPRLERVIEGDIEAGAQPLAVIKVCNVDKTALRISRRNVCSQP</sequence>
<keyword evidence="4" id="KW-1185">Reference proteome</keyword>
<reference evidence="3 4" key="1">
    <citation type="submission" date="2016-10" db="EMBL/GenBank/DDBJ databases">
        <authorList>
            <person name="de Groot N.N."/>
        </authorList>
    </citation>
    <scope>NUCLEOTIDE SEQUENCE [LARGE SCALE GENOMIC DNA]</scope>
    <source>
        <strain evidence="3 4">CGMCC 1.10836</strain>
    </source>
</reference>
<dbReference type="GO" id="GO:0003677">
    <property type="term" value="F:DNA binding"/>
    <property type="evidence" value="ECO:0007669"/>
    <property type="project" value="UniProtKB-KW"/>
</dbReference>
<accession>A0A1H8N3Z7</accession>
<dbReference type="Proteomes" id="UP000183002">
    <property type="component" value="Unassembled WGS sequence"/>
</dbReference>
<keyword evidence="3" id="KW-0238">DNA-binding</keyword>
<protein>
    <submittedName>
        <fullName evidence="3">Transposase C of IS166 homeodomain-containing protein</fullName>
    </submittedName>
</protein>
<keyword evidence="3" id="KW-0371">Homeobox</keyword>
<feature type="domain" description="Transposase TnpC homeodomain" evidence="2">
    <location>
        <begin position="18"/>
        <end position="95"/>
    </location>
</feature>
<evidence type="ECO:0000313" key="3">
    <source>
        <dbReference type="EMBL" id="SEO24327.1"/>
    </source>
</evidence>
<name>A0A1H8N3Z7_9RHOB</name>
<gene>
    <name evidence="3" type="ORF">SAMN05216227_10705</name>
</gene>
<proteinExistence type="predicted"/>
<evidence type="ECO:0000313" key="4">
    <source>
        <dbReference type="Proteomes" id="UP000183002"/>
    </source>
</evidence>
<organism evidence="3 4">
    <name type="scientific">Pseudorhodobacter antarcticus</name>
    <dbReference type="NCBI Taxonomy" id="1077947"/>
    <lineage>
        <taxon>Bacteria</taxon>
        <taxon>Pseudomonadati</taxon>
        <taxon>Pseudomonadota</taxon>
        <taxon>Alphaproteobacteria</taxon>
        <taxon>Rhodobacterales</taxon>
        <taxon>Paracoccaceae</taxon>
        <taxon>Pseudorhodobacter</taxon>
    </lineage>
</organism>
<evidence type="ECO:0000256" key="1">
    <source>
        <dbReference type="SAM" id="MobiDB-lite"/>
    </source>
</evidence>
<dbReference type="AlphaFoldDB" id="A0A1H8N3Z7"/>
<dbReference type="Pfam" id="PF13007">
    <property type="entry name" value="LZ_Tnp_IS66"/>
    <property type="match status" value="1"/>
</dbReference>
<evidence type="ECO:0000259" key="2">
    <source>
        <dbReference type="Pfam" id="PF13007"/>
    </source>
</evidence>